<protein>
    <recommendedName>
        <fullName evidence="1">Ionotropic receptor 75a N-terminal domain-containing protein</fullName>
    </recommendedName>
</protein>
<evidence type="ECO:0000259" key="1">
    <source>
        <dbReference type="Pfam" id="PF24576"/>
    </source>
</evidence>
<dbReference type="Proteomes" id="UP001153714">
    <property type="component" value="Chromosome 13"/>
</dbReference>
<proteinExistence type="predicted"/>
<sequence length="388" mass="43763">MVLQKFIEKNVRVSAMKIGEYPGLSERFVHQWNVPVGLMMDASCNASKNILEEASRQTFFGSNHAWLILIDANSTIEEYFENLELSIDANIVVVQNNGDSYQLIDVFNYGKVQGNSLEVKLIGVWNDTGLDIPKDFKYYTRWNFNNLTLRAISVAVTNSLFWREQDISCTCARIYPKWMEWVDIFFPPATKIETKFYYLIPDKGVGDYENRFLTPLSPGVWWCACLVLVACGALLAAAARLEGRPQPGLYALCSVLAAVCQQAYEDGVQMLEEYSSQGRRTTVLVVGVTSMLLYNYYTSSVVSWLLNAAVPSIDSIPGLIASDLELIFENIGYAKQWLDNPGFYYFAGYKNAEEDDLRDKKVTKTRRTTAILQPAEAGIELIRHGGMV</sequence>
<accession>A0A9N9QWG1</accession>
<organism evidence="2 3">
    <name type="scientific">Diatraea saccharalis</name>
    <name type="common">sugarcane borer</name>
    <dbReference type="NCBI Taxonomy" id="40085"/>
    <lineage>
        <taxon>Eukaryota</taxon>
        <taxon>Metazoa</taxon>
        <taxon>Ecdysozoa</taxon>
        <taxon>Arthropoda</taxon>
        <taxon>Hexapoda</taxon>
        <taxon>Insecta</taxon>
        <taxon>Pterygota</taxon>
        <taxon>Neoptera</taxon>
        <taxon>Endopterygota</taxon>
        <taxon>Lepidoptera</taxon>
        <taxon>Glossata</taxon>
        <taxon>Ditrysia</taxon>
        <taxon>Pyraloidea</taxon>
        <taxon>Crambidae</taxon>
        <taxon>Crambinae</taxon>
        <taxon>Diatraea</taxon>
    </lineage>
</organism>
<name>A0A9N9QWG1_9NEOP</name>
<keyword evidence="3" id="KW-1185">Reference proteome</keyword>
<evidence type="ECO:0000313" key="3">
    <source>
        <dbReference type="Proteomes" id="UP001153714"/>
    </source>
</evidence>
<dbReference type="Pfam" id="PF24576">
    <property type="entry name" value="IR75A_N"/>
    <property type="match status" value="1"/>
</dbReference>
<dbReference type="EMBL" id="OU893344">
    <property type="protein sequence ID" value="CAG9784787.1"/>
    <property type="molecule type" value="Genomic_DNA"/>
</dbReference>
<reference evidence="2" key="2">
    <citation type="submission" date="2022-10" db="EMBL/GenBank/DDBJ databases">
        <authorList>
            <consortium name="ENA_rothamsted_submissions"/>
            <consortium name="culmorum"/>
            <person name="King R."/>
        </authorList>
    </citation>
    <scope>NUCLEOTIDE SEQUENCE</scope>
</reference>
<dbReference type="InterPro" id="IPR057074">
    <property type="entry name" value="IR75A_N"/>
</dbReference>
<dbReference type="OrthoDB" id="7740483at2759"/>
<evidence type="ECO:0000313" key="2">
    <source>
        <dbReference type="EMBL" id="CAG9784787.1"/>
    </source>
</evidence>
<feature type="domain" description="Ionotropic receptor 75a N-terminal" evidence="1">
    <location>
        <begin position="3"/>
        <end position="154"/>
    </location>
</feature>
<gene>
    <name evidence="2" type="ORF">DIATSA_LOCUS2860</name>
</gene>
<dbReference type="Gene3D" id="1.10.287.70">
    <property type="match status" value="1"/>
</dbReference>
<reference evidence="2" key="1">
    <citation type="submission" date="2021-12" db="EMBL/GenBank/DDBJ databases">
        <authorList>
            <person name="King R."/>
        </authorList>
    </citation>
    <scope>NUCLEOTIDE SEQUENCE</scope>
</reference>
<dbReference type="AlphaFoldDB" id="A0A9N9QWG1"/>